<keyword evidence="1" id="KW-1133">Transmembrane helix</keyword>
<dbReference type="EMBL" id="JBBPCO010000005">
    <property type="protein sequence ID" value="MEK8089455.1"/>
    <property type="molecule type" value="Genomic_DNA"/>
</dbReference>
<organism evidence="2 3">
    <name type="scientific">Thermithiobacillus plumbiphilus</name>
    <dbReference type="NCBI Taxonomy" id="1729899"/>
    <lineage>
        <taxon>Bacteria</taxon>
        <taxon>Pseudomonadati</taxon>
        <taxon>Pseudomonadota</taxon>
        <taxon>Acidithiobacillia</taxon>
        <taxon>Acidithiobacillales</taxon>
        <taxon>Thermithiobacillaceae</taxon>
        <taxon>Thermithiobacillus</taxon>
    </lineage>
</organism>
<comment type="caution">
    <text evidence="2">The sequence shown here is derived from an EMBL/GenBank/DDBJ whole genome shotgun (WGS) entry which is preliminary data.</text>
</comment>
<name>A0ABU9D7E3_9PROT</name>
<dbReference type="Proteomes" id="UP001446205">
    <property type="component" value="Unassembled WGS sequence"/>
</dbReference>
<sequence>MMSGFFSGVGTGLSILLPFFLVLMFVLWLLLPVLLIRQNRLLAEIRDLLELRQRDKTISDRFDDPTS</sequence>
<protein>
    <submittedName>
        <fullName evidence="2">Uncharacterized protein</fullName>
    </submittedName>
</protein>
<keyword evidence="1" id="KW-0812">Transmembrane</keyword>
<gene>
    <name evidence="2" type="ORF">WOB96_06705</name>
</gene>
<proteinExistence type="predicted"/>
<reference evidence="2 3" key="1">
    <citation type="submission" date="2024-04" db="EMBL/GenBank/DDBJ databases">
        <authorList>
            <person name="Abashina T."/>
            <person name="Shaikin A."/>
        </authorList>
    </citation>
    <scope>NUCLEOTIDE SEQUENCE [LARGE SCALE GENOMIC DNA]</scope>
    <source>
        <strain evidence="2 3">AAFK</strain>
    </source>
</reference>
<dbReference type="RefSeq" id="WP_341370511.1">
    <property type="nucleotide sequence ID" value="NZ_JBBPCO010000005.1"/>
</dbReference>
<feature type="transmembrane region" description="Helical" evidence="1">
    <location>
        <begin position="12"/>
        <end position="36"/>
    </location>
</feature>
<accession>A0ABU9D7E3</accession>
<keyword evidence="1" id="KW-0472">Membrane</keyword>
<evidence type="ECO:0000313" key="2">
    <source>
        <dbReference type="EMBL" id="MEK8089455.1"/>
    </source>
</evidence>
<evidence type="ECO:0000313" key="3">
    <source>
        <dbReference type="Proteomes" id="UP001446205"/>
    </source>
</evidence>
<evidence type="ECO:0000256" key="1">
    <source>
        <dbReference type="SAM" id="Phobius"/>
    </source>
</evidence>
<keyword evidence="3" id="KW-1185">Reference proteome</keyword>